<proteinExistence type="predicted"/>
<dbReference type="Proteomes" id="UP000325434">
    <property type="component" value="Unassembled WGS sequence"/>
</dbReference>
<organism evidence="2">
    <name type="scientific">Aspergillus flavus</name>
    <dbReference type="NCBI Taxonomy" id="5059"/>
    <lineage>
        <taxon>Eukaryota</taxon>
        <taxon>Fungi</taxon>
        <taxon>Dikarya</taxon>
        <taxon>Ascomycota</taxon>
        <taxon>Pezizomycotina</taxon>
        <taxon>Eurotiomycetes</taxon>
        <taxon>Eurotiomycetidae</taxon>
        <taxon>Eurotiales</taxon>
        <taxon>Aspergillaceae</taxon>
        <taxon>Aspergillus</taxon>
        <taxon>Aspergillus subgen. Circumdati</taxon>
    </lineage>
</organism>
<keyword evidence="1" id="KW-0472">Membrane</keyword>
<dbReference type="EMBL" id="ML734756">
    <property type="protein sequence ID" value="KAB8240291.1"/>
    <property type="molecule type" value="Genomic_DNA"/>
</dbReference>
<gene>
    <name evidence="2" type="ORF">BDV35DRAFT_135756</name>
</gene>
<keyword evidence="1" id="KW-1133">Transmembrane helix</keyword>
<dbReference type="AlphaFoldDB" id="A0A5N6GD08"/>
<sequence>MCPIIFETSTYLHLSLSLSLPDPFLLVRVCVRVHSVSLCVSDSSSRLSERWSLIHADWFWLCLQSPLDCFYIHCIIFSFVRSQRSIFRLCPFLLFNFSLFSAFLTYATG</sequence>
<keyword evidence="1" id="KW-0812">Transmembrane</keyword>
<protein>
    <submittedName>
        <fullName evidence="2">Uncharacterized protein</fullName>
    </submittedName>
</protein>
<accession>A0A5N6GD08</accession>
<name>A0A5N6GD08_ASPFL</name>
<evidence type="ECO:0000256" key="1">
    <source>
        <dbReference type="SAM" id="Phobius"/>
    </source>
</evidence>
<evidence type="ECO:0000313" key="2">
    <source>
        <dbReference type="EMBL" id="KAB8240291.1"/>
    </source>
</evidence>
<reference evidence="2" key="1">
    <citation type="submission" date="2019-04" db="EMBL/GenBank/DDBJ databases">
        <title>Friends and foes A comparative genomics study of 23 Aspergillus species from section Flavi.</title>
        <authorList>
            <consortium name="DOE Joint Genome Institute"/>
            <person name="Kjaerbolling I."/>
            <person name="Vesth T."/>
            <person name="Frisvad J.C."/>
            <person name="Nybo J.L."/>
            <person name="Theobald S."/>
            <person name="Kildgaard S."/>
            <person name="Isbrandt T."/>
            <person name="Kuo A."/>
            <person name="Sato A."/>
            <person name="Lyhne E.K."/>
            <person name="Kogle M.E."/>
            <person name="Wiebenga A."/>
            <person name="Kun R.S."/>
            <person name="Lubbers R.J."/>
            <person name="Makela M.R."/>
            <person name="Barry K."/>
            <person name="Chovatia M."/>
            <person name="Clum A."/>
            <person name="Daum C."/>
            <person name="Haridas S."/>
            <person name="He G."/>
            <person name="LaButti K."/>
            <person name="Lipzen A."/>
            <person name="Mondo S."/>
            <person name="Riley R."/>
            <person name="Salamov A."/>
            <person name="Simmons B.A."/>
            <person name="Magnuson J.K."/>
            <person name="Henrissat B."/>
            <person name="Mortensen U.H."/>
            <person name="Larsen T.O."/>
            <person name="Devries R.P."/>
            <person name="Grigoriev I.V."/>
            <person name="Machida M."/>
            <person name="Baker S.E."/>
            <person name="Andersen M.R."/>
        </authorList>
    </citation>
    <scope>NUCLEOTIDE SEQUENCE [LARGE SCALE GENOMIC DNA]</scope>
    <source>
        <strain evidence="2">CBS 121.62</strain>
    </source>
</reference>
<feature type="transmembrane region" description="Helical" evidence="1">
    <location>
        <begin position="86"/>
        <end position="107"/>
    </location>
</feature>